<dbReference type="InterPro" id="IPR050660">
    <property type="entry name" value="NEK_Ser/Thr_kinase"/>
</dbReference>
<dbReference type="InterPro" id="IPR000719">
    <property type="entry name" value="Prot_kinase_dom"/>
</dbReference>
<dbReference type="PROSITE" id="PS00108">
    <property type="entry name" value="PROTEIN_KINASE_ST"/>
    <property type="match status" value="1"/>
</dbReference>
<proteinExistence type="predicted"/>
<evidence type="ECO:0000256" key="4">
    <source>
        <dbReference type="ARBA" id="ARBA00022777"/>
    </source>
</evidence>
<comment type="caution">
    <text evidence="8">The sequence shown here is derived from an EMBL/GenBank/DDBJ whole genome shotgun (WGS) entry which is preliminary data.</text>
</comment>
<keyword evidence="2" id="KW-0808">Transferase</keyword>
<protein>
    <recommendedName>
        <fullName evidence="1">non-specific serine/threonine protein kinase</fullName>
        <ecNumber evidence="1">2.7.11.1</ecNumber>
    </recommendedName>
</protein>
<dbReference type="SUPFAM" id="SSF56112">
    <property type="entry name" value="Protein kinase-like (PK-like)"/>
    <property type="match status" value="1"/>
</dbReference>
<evidence type="ECO:0000256" key="6">
    <source>
        <dbReference type="SAM" id="MobiDB-lite"/>
    </source>
</evidence>
<dbReference type="GO" id="GO:0005524">
    <property type="term" value="F:ATP binding"/>
    <property type="evidence" value="ECO:0007669"/>
    <property type="project" value="UniProtKB-KW"/>
</dbReference>
<feature type="domain" description="Protein kinase" evidence="7">
    <location>
        <begin position="18"/>
        <end position="268"/>
    </location>
</feature>
<feature type="compositionally biased region" description="Polar residues" evidence="6">
    <location>
        <begin position="439"/>
        <end position="448"/>
    </location>
</feature>
<dbReference type="InterPro" id="IPR011009">
    <property type="entry name" value="Kinase-like_dom_sf"/>
</dbReference>
<dbReference type="RefSeq" id="WP_231449447.1">
    <property type="nucleotide sequence ID" value="NZ_JAJOMB010000031.1"/>
</dbReference>
<dbReference type="InterPro" id="IPR008271">
    <property type="entry name" value="Ser/Thr_kinase_AS"/>
</dbReference>
<dbReference type="EC" id="2.7.11.1" evidence="1"/>
<keyword evidence="5" id="KW-0067">ATP-binding</keyword>
<keyword evidence="9" id="KW-1185">Reference proteome</keyword>
<evidence type="ECO:0000256" key="1">
    <source>
        <dbReference type="ARBA" id="ARBA00012513"/>
    </source>
</evidence>
<dbReference type="EMBL" id="JAJOMB010000031">
    <property type="protein sequence ID" value="MCD5316596.1"/>
    <property type="molecule type" value="Genomic_DNA"/>
</dbReference>
<evidence type="ECO:0000256" key="3">
    <source>
        <dbReference type="ARBA" id="ARBA00022741"/>
    </source>
</evidence>
<feature type="compositionally biased region" description="Low complexity" evidence="6">
    <location>
        <begin position="374"/>
        <end position="396"/>
    </location>
</feature>
<dbReference type="Gene3D" id="1.10.510.10">
    <property type="entry name" value="Transferase(Phosphotransferase) domain 1"/>
    <property type="match status" value="1"/>
</dbReference>
<feature type="region of interest" description="Disordered" evidence="6">
    <location>
        <begin position="367"/>
        <end position="460"/>
    </location>
</feature>
<reference evidence="8" key="1">
    <citation type="submission" date="2021-11" db="EMBL/GenBank/DDBJ databases">
        <title>Streptomyces corallinus and Kineosporia corallina sp. nov., two new coral-derived marine actinobacteria.</title>
        <authorList>
            <person name="Buangrab K."/>
            <person name="Sutthacheep M."/>
            <person name="Yeemin T."/>
            <person name="Harunari E."/>
            <person name="Igarashi Y."/>
            <person name="Sripreechasak P."/>
            <person name="Kanchanasin P."/>
            <person name="Tanasupawat S."/>
            <person name="Phongsopitanun W."/>
        </authorList>
    </citation>
    <scope>NUCLEOTIDE SEQUENCE</scope>
    <source>
        <strain evidence="8">JCM 31032</strain>
    </source>
</reference>
<dbReference type="PROSITE" id="PS50011">
    <property type="entry name" value="PROTEIN_KINASE_DOM"/>
    <property type="match status" value="1"/>
</dbReference>
<dbReference type="CDD" id="cd14014">
    <property type="entry name" value="STKc_PknB_like"/>
    <property type="match status" value="1"/>
</dbReference>
<keyword evidence="4 8" id="KW-0418">Kinase</keyword>
<evidence type="ECO:0000256" key="2">
    <source>
        <dbReference type="ARBA" id="ARBA00022679"/>
    </source>
</evidence>
<evidence type="ECO:0000259" key="7">
    <source>
        <dbReference type="PROSITE" id="PS50011"/>
    </source>
</evidence>
<keyword evidence="3" id="KW-0547">Nucleotide-binding</keyword>
<dbReference type="PANTHER" id="PTHR43671">
    <property type="entry name" value="SERINE/THREONINE-PROTEIN KINASE NEK"/>
    <property type="match status" value="1"/>
</dbReference>
<dbReference type="Pfam" id="PF00069">
    <property type="entry name" value="Pkinase"/>
    <property type="match status" value="1"/>
</dbReference>
<dbReference type="AlphaFoldDB" id="A0A9X1NNX0"/>
<organism evidence="8 9">
    <name type="scientific">Kineosporia babensis</name>
    <dbReference type="NCBI Taxonomy" id="499548"/>
    <lineage>
        <taxon>Bacteria</taxon>
        <taxon>Bacillati</taxon>
        <taxon>Actinomycetota</taxon>
        <taxon>Actinomycetes</taxon>
        <taxon>Kineosporiales</taxon>
        <taxon>Kineosporiaceae</taxon>
        <taxon>Kineosporia</taxon>
    </lineage>
</organism>
<evidence type="ECO:0000256" key="5">
    <source>
        <dbReference type="ARBA" id="ARBA00022840"/>
    </source>
</evidence>
<evidence type="ECO:0000313" key="9">
    <source>
        <dbReference type="Proteomes" id="UP001138997"/>
    </source>
</evidence>
<name>A0A9X1NNX0_9ACTN</name>
<dbReference type="Proteomes" id="UP001138997">
    <property type="component" value="Unassembled WGS sequence"/>
</dbReference>
<dbReference type="GO" id="GO:0004674">
    <property type="term" value="F:protein serine/threonine kinase activity"/>
    <property type="evidence" value="ECO:0007669"/>
    <property type="project" value="UniProtKB-EC"/>
</dbReference>
<gene>
    <name evidence="8" type="ORF">LR394_37430</name>
</gene>
<dbReference type="SMART" id="SM00220">
    <property type="entry name" value="S_TKc"/>
    <property type="match status" value="1"/>
</dbReference>
<accession>A0A9X1NNX0</accession>
<evidence type="ECO:0000313" key="8">
    <source>
        <dbReference type="EMBL" id="MCD5316596.1"/>
    </source>
</evidence>
<dbReference type="Gene3D" id="3.30.200.20">
    <property type="entry name" value="Phosphorylase Kinase, domain 1"/>
    <property type="match status" value="1"/>
</dbReference>
<sequence>MPAPSSLFSSDPDEVVGYRILGRLGSGGQGVVFLGVDPAGERVAIKMLRVEDEDSRAQLAKEVAAARRVAPFCTAQILRFDLQAPAPFVISEFIEGQSLKEQVAERGPLSGPRLQRLAIGTVTALAAIHQAGVVHRDLKPANVMMSPEGPRVIDFGVARNLSNLTTQASKLFGTPAYMSPEQVSGERVGPATDLFSWASLMVFAATGRAPFEAEHAVASINKVANQQPDLSGVPPELLPVLRGCFSKDAADRPSAQEALGLMLGQSFGSQPPNTSAVLAAGAEFAEAMTDPGDVTRAAPIKEDAPTWARGTAAAVAEPSDDQVVAVPRPRSRKWRKAAMIGVPALLVAGIGVGVGLNASGSVNGAGSNEATVITPPSATATPSEEPTATKAAKASPTQTKGAGGAATADNDDGDGNEDGNGNDVDDGSDNGKAADTPEASKTSPSAPRTTDARPAGTLPSALAGTWQGVVTQRSSSVDDWQWMVELDLKAGKKKTGVMNTDLGCSSQLTVTKASGDTAELRAPIRPEDDPDGVCSELGIVSIELNPSSDTMDFVFQDTEDPTNVGNATLSPAS</sequence>
<dbReference type="PANTHER" id="PTHR43671:SF13">
    <property type="entry name" value="SERINE_THREONINE-PROTEIN KINASE NEK2"/>
    <property type="match status" value="1"/>
</dbReference>